<evidence type="ECO:0000256" key="2">
    <source>
        <dbReference type="SAM" id="SignalP"/>
    </source>
</evidence>
<accession>B8BSP2</accession>
<dbReference type="Proteomes" id="UP000001449">
    <property type="component" value="Chromosome 1"/>
</dbReference>
<dbReference type="PaxDb" id="35128-Thaps873"/>
<proteinExistence type="predicted"/>
<dbReference type="GeneID" id="7449169"/>
<keyword evidence="2" id="KW-0732">Signal</keyword>
<reference evidence="3 4" key="1">
    <citation type="journal article" date="2004" name="Science">
        <title>The genome of the diatom Thalassiosira pseudonana: ecology, evolution, and metabolism.</title>
        <authorList>
            <person name="Armbrust E.V."/>
            <person name="Berges J.A."/>
            <person name="Bowler C."/>
            <person name="Green B.R."/>
            <person name="Martinez D."/>
            <person name="Putnam N.H."/>
            <person name="Zhou S."/>
            <person name="Allen A.E."/>
            <person name="Apt K.E."/>
            <person name="Bechner M."/>
            <person name="Brzezinski M.A."/>
            <person name="Chaal B.K."/>
            <person name="Chiovitti A."/>
            <person name="Davis A.K."/>
            <person name="Demarest M.S."/>
            <person name="Detter J.C."/>
            <person name="Glavina T."/>
            <person name="Goodstein D."/>
            <person name="Hadi M.Z."/>
            <person name="Hellsten U."/>
            <person name="Hildebrand M."/>
            <person name="Jenkins B.D."/>
            <person name="Jurka J."/>
            <person name="Kapitonov V.V."/>
            <person name="Kroger N."/>
            <person name="Lau W.W."/>
            <person name="Lane T.W."/>
            <person name="Larimer F.W."/>
            <person name="Lippmeier J.C."/>
            <person name="Lucas S."/>
            <person name="Medina M."/>
            <person name="Montsant A."/>
            <person name="Obornik M."/>
            <person name="Parker M.S."/>
            <person name="Palenik B."/>
            <person name="Pazour G.J."/>
            <person name="Richardson P.M."/>
            <person name="Rynearson T.A."/>
            <person name="Saito M.A."/>
            <person name="Schwartz D.C."/>
            <person name="Thamatrakoln K."/>
            <person name="Valentin K."/>
            <person name="Vardi A."/>
            <person name="Wilkerson F.P."/>
            <person name="Rokhsar D.S."/>
        </authorList>
    </citation>
    <scope>NUCLEOTIDE SEQUENCE [LARGE SCALE GENOMIC DNA]</scope>
    <source>
        <strain evidence="3 4">CCMP1335</strain>
    </source>
</reference>
<evidence type="ECO:0000256" key="1">
    <source>
        <dbReference type="SAM" id="MobiDB-lite"/>
    </source>
</evidence>
<keyword evidence="4" id="KW-1185">Reference proteome</keyword>
<name>B8BSP2_THAPS</name>
<organism evidence="3 4">
    <name type="scientific">Thalassiosira pseudonana</name>
    <name type="common">Marine diatom</name>
    <name type="synonym">Cyclotella nana</name>
    <dbReference type="NCBI Taxonomy" id="35128"/>
    <lineage>
        <taxon>Eukaryota</taxon>
        <taxon>Sar</taxon>
        <taxon>Stramenopiles</taxon>
        <taxon>Ochrophyta</taxon>
        <taxon>Bacillariophyta</taxon>
        <taxon>Coscinodiscophyceae</taxon>
        <taxon>Thalassiosirophycidae</taxon>
        <taxon>Thalassiosirales</taxon>
        <taxon>Thalassiosiraceae</taxon>
        <taxon>Thalassiosira</taxon>
    </lineage>
</organism>
<dbReference type="HOGENOM" id="CLU_948290_0_0_1"/>
<feature type="chain" id="PRO_5002865884" evidence="2">
    <location>
        <begin position="21"/>
        <end position="294"/>
    </location>
</feature>
<evidence type="ECO:0000313" key="4">
    <source>
        <dbReference type="Proteomes" id="UP000001449"/>
    </source>
</evidence>
<dbReference type="AlphaFoldDB" id="B8BSP2"/>
<feature type="region of interest" description="Disordered" evidence="1">
    <location>
        <begin position="48"/>
        <end position="107"/>
    </location>
</feature>
<sequence>MRLATITTLLLTIGTNVVTAQTPTNGDGGGVRKKNMAPAEVNAELMKRFKKVDPPTDADAKGFQKGDKHRDKRSRNDPKELVGKTDEEIAEHFHRNKAEERAKLEKDHEDVAGKINDHHEGVNVLTEDELTRHTKKKEMLVKKKEALEKGQTVEKFIEKVRAQEEKENKRKERQSRSPTSPRQLTGKTEEELHSIFHQKQIDKKNKLDKMHKALEDRINDHHEGNIVLSEEELEKLTKRKEAFQKKRKFLEEDTPEKFVEKQKRHEEREADRRERQKKKEVERELRRKERVQEL</sequence>
<feature type="signal peptide" evidence="2">
    <location>
        <begin position="1"/>
        <end position="20"/>
    </location>
</feature>
<evidence type="ECO:0000313" key="3">
    <source>
        <dbReference type="EMBL" id="EED96164.1"/>
    </source>
</evidence>
<feature type="compositionally biased region" description="Basic and acidic residues" evidence="1">
    <location>
        <begin position="187"/>
        <end position="224"/>
    </location>
</feature>
<dbReference type="InParanoid" id="B8BSP2"/>
<protein>
    <submittedName>
        <fullName evidence="3">Uncharacterized protein</fullName>
    </submittedName>
</protein>
<dbReference type="RefSeq" id="XP_002286523.1">
    <property type="nucleotide sequence ID" value="XM_002286487.1"/>
</dbReference>
<feature type="region of interest" description="Disordered" evidence="1">
    <location>
        <begin position="162"/>
        <end position="227"/>
    </location>
</feature>
<feature type="region of interest" description="Disordered" evidence="1">
    <location>
        <begin position="245"/>
        <end position="294"/>
    </location>
</feature>
<gene>
    <name evidence="3" type="ORF">THAPSDRAFT_873</name>
</gene>
<dbReference type="EMBL" id="CM000638">
    <property type="protein sequence ID" value="EED96164.1"/>
    <property type="molecule type" value="Genomic_DNA"/>
</dbReference>
<reference evidence="3 4" key="2">
    <citation type="journal article" date="2008" name="Nature">
        <title>The Phaeodactylum genome reveals the evolutionary history of diatom genomes.</title>
        <authorList>
            <person name="Bowler C."/>
            <person name="Allen A.E."/>
            <person name="Badger J.H."/>
            <person name="Grimwood J."/>
            <person name="Jabbari K."/>
            <person name="Kuo A."/>
            <person name="Maheswari U."/>
            <person name="Martens C."/>
            <person name="Maumus F."/>
            <person name="Otillar R.P."/>
            <person name="Rayko E."/>
            <person name="Salamov A."/>
            <person name="Vandepoele K."/>
            <person name="Beszteri B."/>
            <person name="Gruber A."/>
            <person name="Heijde M."/>
            <person name="Katinka M."/>
            <person name="Mock T."/>
            <person name="Valentin K."/>
            <person name="Verret F."/>
            <person name="Berges J.A."/>
            <person name="Brownlee C."/>
            <person name="Cadoret J.P."/>
            <person name="Chiovitti A."/>
            <person name="Choi C.J."/>
            <person name="Coesel S."/>
            <person name="De Martino A."/>
            <person name="Detter J.C."/>
            <person name="Durkin C."/>
            <person name="Falciatore A."/>
            <person name="Fournet J."/>
            <person name="Haruta M."/>
            <person name="Huysman M.J."/>
            <person name="Jenkins B.D."/>
            <person name="Jiroutova K."/>
            <person name="Jorgensen R.E."/>
            <person name="Joubert Y."/>
            <person name="Kaplan A."/>
            <person name="Kroger N."/>
            <person name="Kroth P.G."/>
            <person name="La Roche J."/>
            <person name="Lindquist E."/>
            <person name="Lommer M."/>
            <person name="Martin-Jezequel V."/>
            <person name="Lopez P.J."/>
            <person name="Lucas S."/>
            <person name="Mangogna M."/>
            <person name="McGinnis K."/>
            <person name="Medlin L.K."/>
            <person name="Montsant A."/>
            <person name="Oudot-Le Secq M.P."/>
            <person name="Napoli C."/>
            <person name="Obornik M."/>
            <person name="Parker M.S."/>
            <person name="Petit J.L."/>
            <person name="Porcel B.M."/>
            <person name="Poulsen N."/>
            <person name="Robison M."/>
            <person name="Rychlewski L."/>
            <person name="Rynearson T.A."/>
            <person name="Schmutz J."/>
            <person name="Shapiro H."/>
            <person name="Siaut M."/>
            <person name="Stanley M."/>
            <person name="Sussman M.R."/>
            <person name="Taylor A.R."/>
            <person name="Vardi A."/>
            <person name="von Dassow P."/>
            <person name="Vyverman W."/>
            <person name="Willis A."/>
            <person name="Wyrwicz L.S."/>
            <person name="Rokhsar D.S."/>
            <person name="Weissenbach J."/>
            <person name="Armbrust E.V."/>
            <person name="Green B.R."/>
            <person name="Van de Peer Y."/>
            <person name="Grigoriev I.V."/>
        </authorList>
    </citation>
    <scope>NUCLEOTIDE SEQUENCE [LARGE SCALE GENOMIC DNA]</scope>
    <source>
        <strain evidence="3 4">CCMP1335</strain>
    </source>
</reference>
<dbReference type="KEGG" id="tps:THAPSDRAFT_873"/>